<name>A0A1Q9D0V8_SYMMI</name>
<feature type="domain" description="DUF4387" evidence="2">
    <location>
        <begin position="231"/>
        <end position="321"/>
    </location>
</feature>
<accession>A0A1Q9D0V8</accession>
<organism evidence="3 4">
    <name type="scientific">Symbiodinium microadriaticum</name>
    <name type="common">Dinoflagellate</name>
    <name type="synonym">Zooxanthella microadriatica</name>
    <dbReference type="NCBI Taxonomy" id="2951"/>
    <lineage>
        <taxon>Eukaryota</taxon>
        <taxon>Sar</taxon>
        <taxon>Alveolata</taxon>
        <taxon>Dinophyceae</taxon>
        <taxon>Suessiales</taxon>
        <taxon>Symbiodiniaceae</taxon>
        <taxon>Symbiodinium</taxon>
    </lineage>
</organism>
<feature type="compositionally biased region" description="Low complexity" evidence="1">
    <location>
        <begin position="491"/>
        <end position="506"/>
    </location>
</feature>
<protein>
    <recommendedName>
        <fullName evidence="2">DUF4387 domain-containing protein</fullName>
    </recommendedName>
</protein>
<evidence type="ECO:0000313" key="4">
    <source>
        <dbReference type="Proteomes" id="UP000186817"/>
    </source>
</evidence>
<dbReference type="AlphaFoldDB" id="A0A1Q9D0V8"/>
<evidence type="ECO:0000313" key="3">
    <source>
        <dbReference type="EMBL" id="OLP88803.1"/>
    </source>
</evidence>
<feature type="compositionally biased region" description="Low complexity" evidence="1">
    <location>
        <begin position="463"/>
        <end position="481"/>
    </location>
</feature>
<dbReference type="Pfam" id="PF14330">
    <property type="entry name" value="DUF4387"/>
    <property type="match status" value="1"/>
</dbReference>
<comment type="caution">
    <text evidence="3">The sequence shown here is derived from an EMBL/GenBank/DDBJ whole genome shotgun (WGS) entry which is preliminary data.</text>
</comment>
<feature type="compositionally biased region" description="Low complexity" evidence="1">
    <location>
        <begin position="531"/>
        <end position="542"/>
    </location>
</feature>
<sequence>MVYGRNGVEDSWVNSGEELGILVTVSGGGIERNRSHLALLRATLLHWGFDGRKATAGNLAFPFSPSDLQFGDEGVLTICGTRDPSFISRWQEILKEVEDYVQSLSCQEGLTVRFVAAGLQGQHLLQCREVVASTAAAARTQLQADPRAIESWLCHGSVAADYTVHHLLDLDEKLLRDLFPIRVLHSDGSEEDVEATLLPWDAPPTASSAEAYQDWESSAKPSGWRVAGCNLGDLAKVVRSKNAGVNEITYDIMFADEESYNYAKSSPALDASAVPLQNILGIFCDDTCWAIKITCARQVLAGSAGDRDVYGAQQHSRLLSVQLYSLRTEIATLTGESLPEVTDVSSVASLARSRELYLEGDLTTENLAEVVFRTQLLGELLADLQACRLIAKKFCCTDLRLELSDKAEELLNFRQSFSATESVPTTIFKAFGAGPLPFVGASAGPLCPDFSGTAAQLARLTGATAPPAPTPKSSGAAFLAPSPGPTPKTPPAKVSSAPPPLSSLSSGIDIRDPSYRPSFAKAAGGSGDGGASSSAPAASGSAPQLDSSAPGLRRLPGPYHVFR</sequence>
<dbReference type="Proteomes" id="UP000186817">
    <property type="component" value="Unassembled WGS sequence"/>
</dbReference>
<proteinExistence type="predicted"/>
<dbReference type="InterPro" id="IPR025496">
    <property type="entry name" value="DUF4387"/>
</dbReference>
<evidence type="ECO:0000256" key="1">
    <source>
        <dbReference type="SAM" id="MobiDB-lite"/>
    </source>
</evidence>
<dbReference type="OrthoDB" id="5863171at2759"/>
<dbReference type="EMBL" id="LSRX01000793">
    <property type="protein sequence ID" value="OLP88803.1"/>
    <property type="molecule type" value="Genomic_DNA"/>
</dbReference>
<gene>
    <name evidence="3" type="ORF">AK812_SmicGene29811</name>
</gene>
<feature type="region of interest" description="Disordered" evidence="1">
    <location>
        <begin position="463"/>
        <end position="563"/>
    </location>
</feature>
<keyword evidence="4" id="KW-1185">Reference proteome</keyword>
<reference evidence="3 4" key="1">
    <citation type="submission" date="2016-02" db="EMBL/GenBank/DDBJ databases">
        <title>Genome analysis of coral dinoflagellate symbionts highlights evolutionary adaptations to a symbiotic lifestyle.</title>
        <authorList>
            <person name="Aranda M."/>
            <person name="Li Y."/>
            <person name="Liew Y.J."/>
            <person name="Baumgarten S."/>
            <person name="Simakov O."/>
            <person name="Wilson M."/>
            <person name="Piel J."/>
            <person name="Ashoor H."/>
            <person name="Bougouffa S."/>
            <person name="Bajic V.B."/>
            <person name="Ryu T."/>
            <person name="Ravasi T."/>
            <person name="Bayer T."/>
            <person name="Micklem G."/>
            <person name="Kim H."/>
            <person name="Bhak J."/>
            <person name="Lajeunesse T.C."/>
            <person name="Voolstra C.R."/>
        </authorList>
    </citation>
    <scope>NUCLEOTIDE SEQUENCE [LARGE SCALE GENOMIC DNA]</scope>
    <source>
        <strain evidence="3 4">CCMP2467</strain>
    </source>
</reference>
<evidence type="ECO:0000259" key="2">
    <source>
        <dbReference type="Pfam" id="PF14330"/>
    </source>
</evidence>